<keyword evidence="6" id="KW-0560">Oxidoreductase</keyword>
<keyword evidence="7" id="KW-0520">NAD</keyword>
<reference evidence="9" key="1">
    <citation type="submission" date="2023-03" db="EMBL/GenBank/DDBJ databases">
        <title>Amycolatopsis taiwanensis NBRC 103393.</title>
        <authorList>
            <person name="Ichikawa N."/>
            <person name="Sato H."/>
            <person name="Tonouchi N."/>
        </authorList>
    </citation>
    <scope>NUCLEOTIDE SEQUENCE</scope>
    <source>
        <strain evidence="9">NBRC 103393</strain>
    </source>
</reference>
<evidence type="ECO:0000256" key="1">
    <source>
        <dbReference type="ARBA" id="ARBA00001947"/>
    </source>
</evidence>
<dbReference type="Pfam" id="PF08240">
    <property type="entry name" value="ADH_N"/>
    <property type="match status" value="1"/>
</dbReference>
<dbReference type="SUPFAM" id="SSF50129">
    <property type="entry name" value="GroES-like"/>
    <property type="match status" value="1"/>
</dbReference>
<dbReference type="Gene3D" id="3.40.50.720">
    <property type="entry name" value="NAD(P)-binding Rossmann-like Domain"/>
    <property type="match status" value="1"/>
</dbReference>
<dbReference type="Proteomes" id="UP001165136">
    <property type="component" value="Unassembled WGS sequence"/>
</dbReference>
<dbReference type="EC" id="1.1.1.1" evidence="3"/>
<comment type="cofactor">
    <cofactor evidence="1">
        <name>Zn(2+)</name>
        <dbReference type="ChEBI" id="CHEBI:29105"/>
    </cofactor>
</comment>
<dbReference type="InterPro" id="IPR017743">
    <property type="entry name" value="ADH_phosphonate_catab-assoc"/>
</dbReference>
<evidence type="ECO:0000256" key="4">
    <source>
        <dbReference type="ARBA" id="ARBA00022723"/>
    </source>
</evidence>
<evidence type="ECO:0000256" key="5">
    <source>
        <dbReference type="ARBA" id="ARBA00022833"/>
    </source>
</evidence>
<dbReference type="AlphaFoldDB" id="A0A9W6RB91"/>
<protein>
    <recommendedName>
        <fullName evidence="3">alcohol dehydrogenase</fullName>
        <ecNumber evidence="3">1.1.1.1</ecNumber>
    </recommendedName>
</protein>
<dbReference type="GO" id="GO:0005737">
    <property type="term" value="C:cytoplasm"/>
    <property type="evidence" value="ECO:0007669"/>
    <property type="project" value="TreeGrafter"/>
</dbReference>
<dbReference type="InterPro" id="IPR011032">
    <property type="entry name" value="GroES-like_sf"/>
</dbReference>
<gene>
    <name evidence="9" type="ORF">Atai01_74140</name>
</gene>
<keyword evidence="5" id="KW-0862">Zinc</keyword>
<keyword evidence="10" id="KW-1185">Reference proteome</keyword>
<dbReference type="RefSeq" id="WP_285490099.1">
    <property type="nucleotide sequence ID" value="NZ_BSTI01000026.1"/>
</dbReference>
<dbReference type="GO" id="GO:0004022">
    <property type="term" value="F:alcohol dehydrogenase (NAD+) activity"/>
    <property type="evidence" value="ECO:0007669"/>
    <property type="project" value="UniProtKB-EC"/>
</dbReference>
<dbReference type="PANTHER" id="PTHR42940">
    <property type="entry name" value="ALCOHOL DEHYDROGENASE 1-RELATED"/>
    <property type="match status" value="1"/>
</dbReference>
<dbReference type="InterPro" id="IPR013149">
    <property type="entry name" value="ADH-like_C"/>
</dbReference>
<keyword evidence="4" id="KW-0479">Metal-binding</keyword>
<dbReference type="InterPro" id="IPR013154">
    <property type="entry name" value="ADH-like_N"/>
</dbReference>
<dbReference type="SUPFAM" id="SSF51735">
    <property type="entry name" value="NAD(P)-binding Rossmann-fold domains"/>
    <property type="match status" value="1"/>
</dbReference>
<organism evidence="9 10">
    <name type="scientific">Amycolatopsis taiwanensis</name>
    <dbReference type="NCBI Taxonomy" id="342230"/>
    <lineage>
        <taxon>Bacteria</taxon>
        <taxon>Bacillati</taxon>
        <taxon>Actinomycetota</taxon>
        <taxon>Actinomycetes</taxon>
        <taxon>Pseudonocardiales</taxon>
        <taxon>Pseudonocardiaceae</taxon>
        <taxon>Amycolatopsis</taxon>
    </lineage>
</organism>
<dbReference type="InterPro" id="IPR020843">
    <property type="entry name" value="ER"/>
</dbReference>
<comment type="caution">
    <text evidence="9">The sequence shown here is derived from an EMBL/GenBank/DDBJ whole genome shotgun (WGS) entry which is preliminary data.</text>
</comment>
<dbReference type="EMBL" id="BSTI01000026">
    <property type="protein sequence ID" value="GLY70795.1"/>
    <property type="molecule type" value="Genomic_DNA"/>
</dbReference>
<evidence type="ECO:0000259" key="8">
    <source>
        <dbReference type="SMART" id="SM00829"/>
    </source>
</evidence>
<dbReference type="SMART" id="SM00829">
    <property type="entry name" value="PKS_ER"/>
    <property type="match status" value="1"/>
</dbReference>
<dbReference type="Pfam" id="PF00107">
    <property type="entry name" value="ADH_zinc_N"/>
    <property type="match status" value="1"/>
</dbReference>
<comment type="similarity">
    <text evidence="2">Belongs to the zinc-containing alcohol dehydrogenase family.</text>
</comment>
<dbReference type="NCBIfam" id="TIGR03366">
    <property type="entry name" value="HpnZ_proposed"/>
    <property type="match status" value="1"/>
</dbReference>
<evidence type="ECO:0000256" key="2">
    <source>
        <dbReference type="ARBA" id="ARBA00008072"/>
    </source>
</evidence>
<proteinExistence type="inferred from homology"/>
<accession>A0A9W6RB91</accession>
<dbReference type="PANTHER" id="PTHR42940:SF3">
    <property type="entry name" value="ALCOHOL DEHYDROGENASE 1-RELATED"/>
    <property type="match status" value="1"/>
</dbReference>
<dbReference type="InterPro" id="IPR036291">
    <property type="entry name" value="NAD(P)-bd_dom_sf"/>
</dbReference>
<dbReference type="Gene3D" id="3.90.180.10">
    <property type="entry name" value="Medium-chain alcohol dehydrogenases, catalytic domain"/>
    <property type="match status" value="1"/>
</dbReference>
<evidence type="ECO:0000256" key="7">
    <source>
        <dbReference type="ARBA" id="ARBA00023027"/>
    </source>
</evidence>
<feature type="domain" description="Enoyl reductase (ER)" evidence="8">
    <location>
        <begin position="14"/>
        <end position="311"/>
    </location>
</feature>
<evidence type="ECO:0000256" key="3">
    <source>
        <dbReference type="ARBA" id="ARBA00013190"/>
    </source>
</evidence>
<name>A0A9W6RB91_9PSEU</name>
<evidence type="ECO:0000256" key="6">
    <source>
        <dbReference type="ARBA" id="ARBA00023002"/>
    </source>
</evidence>
<dbReference type="CDD" id="cd08231">
    <property type="entry name" value="MDR_TM0436_like"/>
    <property type="match status" value="1"/>
</dbReference>
<evidence type="ECO:0000313" key="9">
    <source>
        <dbReference type="EMBL" id="GLY70795.1"/>
    </source>
</evidence>
<dbReference type="GO" id="GO:0046872">
    <property type="term" value="F:metal ion binding"/>
    <property type="evidence" value="ECO:0007669"/>
    <property type="project" value="UniProtKB-KW"/>
</dbReference>
<sequence length="343" mass="35196">MIPATTTAAVWRGGGRVRIEDIPIPPLGPREVLVRVRLATVCGSDRHTVSGRRPAPCPSILGHEATGVVEAVGPAGASCLDGSPVAVGDRVTWSVIVPCGQCDRCAGGVTAKCRTVRKTGHEPLDGPWPLSGGYAKHVVLPRGSTIVRVPRSLPDAVAAPAACATATVMAALDRAGAVDGRRVLVIGAGMLGLTAIAACFDAAEIIAADPDSDRRGHATRFGANRVLATVAEASEVDVVLDFSGSSAAIDQALPLLDIGGTAVLAGSVTPSTPLAVDPEQVVRRHLTITGVHNYEPRHLGHAIDFLAHTDAPWTTLTAPAAPLADLTHLLTTTSPTPRVAVVP</sequence>
<evidence type="ECO:0000313" key="10">
    <source>
        <dbReference type="Proteomes" id="UP001165136"/>
    </source>
</evidence>